<feature type="binding site" evidence="4">
    <location>
        <position position="26"/>
    </location>
    <ligand>
        <name>Mg(2+)</name>
        <dbReference type="ChEBI" id="CHEBI:18420"/>
    </ligand>
</feature>
<organism evidence="6 7">
    <name type="scientific">Adineta steineri</name>
    <dbReference type="NCBI Taxonomy" id="433720"/>
    <lineage>
        <taxon>Eukaryota</taxon>
        <taxon>Metazoa</taxon>
        <taxon>Spiralia</taxon>
        <taxon>Gnathifera</taxon>
        <taxon>Rotifera</taxon>
        <taxon>Eurotatoria</taxon>
        <taxon>Bdelloidea</taxon>
        <taxon>Adinetida</taxon>
        <taxon>Adinetidae</taxon>
        <taxon>Adineta</taxon>
    </lineage>
</organism>
<dbReference type="PANTHER" id="PTHR11711">
    <property type="entry name" value="ADP RIBOSYLATION FACTOR-RELATED"/>
    <property type="match status" value="1"/>
</dbReference>
<feature type="binding site" evidence="4">
    <location>
        <position position="9"/>
    </location>
    <ligand>
        <name>Mg(2+)</name>
        <dbReference type="ChEBI" id="CHEBI:18420"/>
    </ligand>
</feature>
<dbReference type="Gene3D" id="3.40.50.300">
    <property type="entry name" value="P-loop containing nucleotide triphosphate hydrolases"/>
    <property type="match status" value="2"/>
</dbReference>
<protein>
    <submittedName>
        <fullName evidence="6">Uncharacterized protein</fullName>
    </submittedName>
</protein>
<dbReference type="SMART" id="SM00177">
    <property type="entry name" value="ARF"/>
    <property type="match status" value="1"/>
</dbReference>
<dbReference type="InterPro" id="IPR024156">
    <property type="entry name" value="Small_GTPase_ARF"/>
</dbReference>
<evidence type="ECO:0000313" key="5">
    <source>
        <dbReference type="EMBL" id="CAF1112065.1"/>
    </source>
</evidence>
<reference evidence="6" key="1">
    <citation type="submission" date="2021-02" db="EMBL/GenBank/DDBJ databases">
        <authorList>
            <person name="Nowell W R."/>
        </authorList>
    </citation>
    <scope>NUCLEOTIDE SEQUENCE</scope>
</reference>
<keyword evidence="1 3" id="KW-0547">Nucleotide-binding</keyword>
<keyword evidence="4" id="KW-0479">Metal-binding</keyword>
<evidence type="ECO:0000256" key="1">
    <source>
        <dbReference type="ARBA" id="ARBA00022741"/>
    </source>
</evidence>
<gene>
    <name evidence="5" type="ORF">IZO911_LOCUS23645</name>
    <name evidence="6" type="ORF">KXQ929_LOCUS28628</name>
</gene>
<evidence type="ECO:0000313" key="7">
    <source>
        <dbReference type="Proteomes" id="UP000663868"/>
    </source>
</evidence>
<dbReference type="SUPFAM" id="SSF52540">
    <property type="entry name" value="P-loop containing nucleoside triphosphate hydrolases"/>
    <property type="match status" value="1"/>
</dbReference>
<keyword evidence="2 3" id="KW-0342">GTP-binding</keyword>
<keyword evidence="4" id="KW-0460">Magnesium</keyword>
<evidence type="ECO:0000256" key="4">
    <source>
        <dbReference type="PIRSR" id="PIRSR606689-2"/>
    </source>
</evidence>
<dbReference type="InterPro" id="IPR027417">
    <property type="entry name" value="P-loop_NTPase"/>
</dbReference>
<dbReference type="EMBL" id="CAJOBB010002853">
    <property type="protein sequence ID" value="CAF4003607.1"/>
    <property type="molecule type" value="Genomic_DNA"/>
</dbReference>
<feature type="binding site" evidence="3">
    <location>
        <begin position="2"/>
        <end position="9"/>
    </location>
    <ligand>
        <name>GTP</name>
        <dbReference type="ChEBI" id="CHEBI:37565"/>
    </ligand>
</feature>
<sequence>MGLDGLGKTTIAYKFKLHEIIETISSISYNVETVYYKKKIRQYFPNTQAFIFIIDLYDNTRLEEATEELWSVLSENEVIKLSLLIYLNKIDLEYRLKQDGIIKIWLINTIKSPLY</sequence>
<feature type="binding site" evidence="3">
    <location>
        <begin position="88"/>
        <end position="91"/>
    </location>
    <ligand>
        <name>GTP</name>
        <dbReference type="ChEBI" id="CHEBI:37565"/>
    </ligand>
</feature>
<accession>A0A819NX99</accession>
<evidence type="ECO:0000256" key="2">
    <source>
        <dbReference type="ARBA" id="ARBA00023134"/>
    </source>
</evidence>
<dbReference type="GO" id="GO:0003924">
    <property type="term" value="F:GTPase activity"/>
    <property type="evidence" value="ECO:0007669"/>
    <property type="project" value="InterPro"/>
</dbReference>
<dbReference type="EMBL" id="CAJNOE010000276">
    <property type="protein sequence ID" value="CAF1112065.1"/>
    <property type="molecule type" value="Genomic_DNA"/>
</dbReference>
<dbReference type="AlphaFoldDB" id="A0A819NX99"/>
<dbReference type="GO" id="GO:0005525">
    <property type="term" value="F:GTP binding"/>
    <property type="evidence" value="ECO:0007669"/>
    <property type="project" value="UniProtKB-KW"/>
</dbReference>
<dbReference type="Proteomes" id="UP000663860">
    <property type="component" value="Unassembled WGS sequence"/>
</dbReference>
<dbReference type="Pfam" id="PF00025">
    <property type="entry name" value="Arf"/>
    <property type="match status" value="2"/>
</dbReference>
<evidence type="ECO:0000313" key="6">
    <source>
        <dbReference type="EMBL" id="CAF4003607.1"/>
    </source>
</evidence>
<dbReference type="GO" id="GO:0046872">
    <property type="term" value="F:metal ion binding"/>
    <property type="evidence" value="ECO:0007669"/>
    <property type="project" value="UniProtKB-KW"/>
</dbReference>
<name>A0A819NX99_9BILA</name>
<evidence type="ECO:0000256" key="3">
    <source>
        <dbReference type="PIRSR" id="PIRSR606689-1"/>
    </source>
</evidence>
<proteinExistence type="predicted"/>
<dbReference type="Proteomes" id="UP000663868">
    <property type="component" value="Unassembled WGS sequence"/>
</dbReference>
<dbReference type="InterPro" id="IPR006689">
    <property type="entry name" value="Small_GTPase_ARF/SAR"/>
</dbReference>
<comment type="caution">
    <text evidence="6">The sequence shown here is derived from an EMBL/GenBank/DDBJ whole genome shotgun (WGS) entry which is preliminary data.</text>
</comment>